<dbReference type="InterPro" id="IPR000195">
    <property type="entry name" value="Rab-GAP-TBC_dom"/>
</dbReference>
<protein>
    <submittedName>
        <fullName evidence="3">TBC1 domain family member 5</fullName>
    </submittedName>
</protein>
<dbReference type="PANTHER" id="PTHR22957:SF337">
    <property type="entry name" value="TBC1 DOMAIN FAMILY MEMBER 5"/>
    <property type="match status" value="1"/>
</dbReference>
<evidence type="ECO:0000259" key="2">
    <source>
        <dbReference type="PROSITE" id="PS50086"/>
    </source>
</evidence>
<dbReference type="PANTHER" id="PTHR22957">
    <property type="entry name" value="TBC1 DOMAIN FAMILY MEMBER GTPASE-ACTIVATING PROTEIN"/>
    <property type="match status" value="1"/>
</dbReference>
<gene>
    <name evidence="3" type="ORF">Sradi_5771100</name>
</gene>
<evidence type="ECO:0000313" key="3">
    <source>
        <dbReference type="EMBL" id="KAL0308288.1"/>
    </source>
</evidence>
<evidence type="ECO:0000256" key="1">
    <source>
        <dbReference type="ARBA" id="ARBA00022468"/>
    </source>
</evidence>
<dbReference type="PROSITE" id="PS50086">
    <property type="entry name" value="TBC_RABGAP"/>
    <property type="match status" value="1"/>
</dbReference>
<dbReference type="InterPro" id="IPR035969">
    <property type="entry name" value="Rab-GAP_TBC_sf"/>
</dbReference>
<proteinExistence type="predicted"/>
<reference evidence="3" key="1">
    <citation type="submission" date="2020-06" db="EMBL/GenBank/DDBJ databases">
        <authorList>
            <person name="Li T."/>
            <person name="Hu X."/>
            <person name="Zhang T."/>
            <person name="Song X."/>
            <person name="Zhang H."/>
            <person name="Dai N."/>
            <person name="Sheng W."/>
            <person name="Hou X."/>
            <person name="Wei L."/>
        </authorList>
    </citation>
    <scope>NUCLEOTIDE SEQUENCE</scope>
    <source>
        <strain evidence="3">G02</strain>
        <tissue evidence="3">Leaf</tissue>
    </source>
</reference>
<dbReference type="Pfam" id="PF00566">
    <property type="entry name" value="RabGAP-TBC"/>
    <property type="match status" value="1"/>
</dbReference>
<dbReference type="SUPFAM" id="SSF47923">
    <property type="entry name" value="Ypt/Rab-GAP domain of gyp1p"/>
    <property type="match status" value="1"/>
</dbReference>
<feature type="domain" description="Rab-GAP TBC" evidence="2">
    <location>
        <begin position="1"/>
        <end position="118"/>
    </location>
</feature>
<dbReference type="GO" id="GO:0005096">
    <property type="term" value="F:GTPase activator activity"/>
    <property type="evidence" value="ECO:0007669"/>
    <property type="project" value="UniProtKB-KW"/>
</dbReference>
<organism evidence="3">
    <name type="scientific">Sesamum radiatum</name>
    <name type="common">Black benniseed</name>
    <dbReference type="NCBI Taxonomy" id="300843"/>
    <lineage>
        <taxon>Eukaryota</taxon>
        <taxon>Viridiplantae</taxon>
        <taxon>Streptophyta</taxon>
        <taxon>Embryophyta</taxon>
        <taxon>Tracheophyta</taxon>
        <taxon>Spermatophyta</taxon>
        <taxon>Magnoliopsida</taxon>
        <taxon>eudicotyledons</taxon>
        <taxon>Gunneridae</taxon>
        <taxon>Pentapetalae</taxon>
        <taxon>asterids</taxon>
        <taxon>lamiids</taxon>
        <taxon>Lamiales</taxon>
        <taxon>Pedaliaceae</taxon>
        <taxon>Sesamum</taxon>
    </lineage>
</organism>
<keyword evidence="1" id="KW-0343">GTPase activation</keyword>
<dbReference type="AlphaFoldDB" id="A0AAW2KRK2"/>
<accession>A0AAW2KRK2</accession>
<comment type="caution">
    <text evidence="3">The sequence shown here is derived from an EMBL/GenBank/DDBJ whole genome shotgun (WGS) entry which is preliminary data.</text>
</comment>
<dbReference type="EMBL" id="JACGWJ010000027">
    <property type="protein sequence ID" value="KAL0308288.1"/>
    <property type="molecule type" value="Genomic_DNA"/>
</dbReference>
<dbReference type="Gene3D" id="1.10.472.80">
    <property type="entry name" value="Ypt/Rab-GAP domain of gyp1p, domain 3"/>
    <property type="match status" value="1"/>
</dbReference>
<sequence length="155" mass="17094">MPTEQRASGIVLSEKFMEHDAYSMFDSLMSGASGAVAMAEFFSPSPFRNSYSGSPPVIEASAALYHLLSIVDSSLHSHLVELGVEPQYFALRWLRVLFGREFCLEDLLVIWDEIFARENTTSNKAIDGDAESNFGVLESPRGAFICAFAVSMILN</sequence>
<name>A0AAW2KRK2_SESRA</name>
<reference evidence="3" key="2">
    <citation type="journal article" date="2024" name="Plant">
        <title>Genomic evolution and insights into agronomic trait innovations of Sesamum species.</title>
        <authorList>
            <person name="Miao H."/>
            <person name="Wang L."/>
            <person name="Qu L."/>
            <person name="Liu H."/>
            <person name="Sun Y."/>
            <person name="Le M."/>
            <person name="Wang Q."/>
            <person name="Wei S."/>
            <person name="Zheng Y."/>
            <person name="Lin W."/>
            <person name="Duan Y."/>
            <person name="Cao H."/>
            <person name="Xiong S."/>
            <person name="Wang X."/>
            <person name="Wei L."/>
            <person name="Li C."/>
            <person name="Ma Q."/>
            <person name="Ju M."/>
            <person name="Zhao R."/>
            <person name="Li G."/>
            <person name="Mu C."/>
            <person name="Tian Q."/>
            <person name="Mei H."/>
            <person name="Zhang T."/>
            <person name="Gao T."/>
            <person name="Zhang H."/>
        </authorList>
    </citation>
    <scope>NUCLEOTIDE SEQUENCE</scope>
    <source>
        <strain evidence="3">G02</strain>
    </source>
</reference>